<dbReference type="AlphaFoldDB" id="A0A7W3XV74"/>
<organism evidence="1 2">
    <name type="scientific">Streptomyces calidiresistens</name>
    <dbReference type="NCBI Taxonomy" id="1485586"/>
    <lineage>
        <taxon>Bacteria</taxon>
        <taxon>Bacillati</taxon>
        <taxon>Actinomycetota</taxon>
        <taxon>Actinomycetes</taxon>
        <taxon>Kitasatosporales</taxon>
        <taxon>Streptomycetaceae</taxon>
        <taxon>Streptomyces</taxon>
    </lineage>
</organism>
<protein>
    <submittedName>
        <fullName evidence="1">Uncharacterized protein</fullName>
    </submittedName>
</protein>
<gene>
    <name evidence="1" type="ORF">FOE67_03090</name>
</gene>
<dbReference type="Gene3D" id="1.10.3230.30">
    <property type="entry name" value="Phage gp6-like head-tail connector protein"/>
    <property type="match status" value="1"/>
</dbReference>
<name>A0A7W3XV74_9ACTN</name>
<comment type="caution">
    <text evidence="1">The sequence shown here is derived from an EMBL/GenBank/DDBJ whole genome shotgun (WGS) entry which is preliminary data.</text>
</comment>
<proteinExistence type="predicted"/>
<dbReference type="EMBL" id="VKHS01000031">
    <property type="protein sequence ID" value="MBB0228518.1"/>
    <property type="molecule type" value="Genomic_DNA"/>
</dbReference>
<evidence type="ECO:0000313" key="2">
    <source>
        <dbReference type="Proteomes" id="UP000530234"/>
    </source>
</evidence>
<accession>A0A7W3XV74</accession>
<evidence type="ECO:0000313" key="1">
    <source>
        <dbReference type="EMBL" id="MBB0228518.1"/>
    </source>
</evidence>
<reference evidence="2" key="1">
    <citation type="submission" date="2019-10" db="EMBL/GenBank/DDBJ databases">
        <title>Streptomyces sp. nov., a novel actinobacterium isolated from alkaline environment.</title>
        <authorList>
            <person name="Golinska P."/>
        </authorList>
    </citation>
    <scope>NUCLEOTIDE SEQUENCE [LARGE SCALE GENOMIC DNA]</scope>
    <source>
        <strain evidence="2">DSM 42108</strain>
    </source>
</reference>
<sequence>MYGEPYASLAEMKDRFDIVDDDDDDKLERAITAASTGVDRYCRRQFNRGAAPEEREYDPIFPGLLFVDDIHDLDGLLIDGAPLDTAAVRPEPIGGLRDGVPGWPYWKLRSRGRTGPRWSGPVRVTAWWGWAAVPAPVREATAIAASEIFKTKDAPFGVAGWNDFGIITVRENPQVKGLLNPYRRKGVRIA</sequence>
<dbReference type="Proteomes" id="UP000530234">
    <property type="component" value="Unassembled WGS sequence"/>
</dbReference>
<keyword evidence="2" id="KW-1185">Reference proteome</keyword>
<dbReference type="Pfam" id="PF05135">
    <property type="entry name" value="Phage_connect_1"/>
    <property type="match status" value="1"/>
</dbReference>
<dbReference type="RefSeq" id="WP_182660188.1">
    <property type="nucleotide sequence ID" value="NZ_VKHS01000031.1"/>
</dbReference>
<dbReference type="InterPro" id="IPR021146">
    <property type="entry name" value="Phage_gp6-like_head-tail"/>
</dbReference>